<organism evidence="3 4">
    <name type="scientific">Muricaecibacterium torontonense</name>
    <dbReference type="NCBI Taxonomy" id="3032871"/>
    <lineage>
        <taxon>Bacteria</taxon>
        <taxon>Bacillati</taxon>
        <taxon>Actinomycetota</taxon>
        <taxon>Coriobacteriia</taxon>
        <taxon>Coriobacteriales</taxon>
        <taxon>Atopobiaceae</taxon>
        <taxon>Muricaecibacterium</taxon>
    </lineage>
</organism>
<name>A0A4S2F2D4_9ACTN</name>
<dbReference type="SUPFAM" id="SSF55073">
    <property type="entry name" value="Nucleotide cyclase"/>
    <property type="match status" value="1"/>
</dbReference>
<protein>
    <submittedName>
        <fullName evidence="3">Diguanylate cyclase</fullName>
    </submittedName>
</protein>
<evidence type="ECO:0000259" key="2">
    <source>
        <dbReference type="PROSITE" id="PS50887"/>
    </source>
</evidence>
<dbReference type="PANTHER" id="PTHR45138:SF9">
    <property type="entry name" value="DIGUANYLATE CYCLASE DGCM-RELATED"/>
    <property type="match status" value="1"/>
</dbReference>
<dbReference type="PROSITE" id="PS50113">
    <property type="entry name" value="PAC"/>
    <property type="match status" value="1"/>
</dbReference>
<evidence type="ECO:0000259" key="1">
    <source>
        <dbReference type="PROSITE" id="PS50113"/>
    </source>
</evidence>
<dbReference type="NCBIfam" id="TIGR00254">
    <property type="entry name" value="GGDEF"/>
    <property type="match status" value="1"/>
</dbReference>
<feature type="domain" description="GGDEF" evidence="2">
    <location>
        <begin position="195"/>
        <end position="328"/>
    </location>
</feature>
<dbReference type="PANTHER" id="PTHR45138">
    <property type="entry name" value="REGULATORY COMPONENTS OF SENSORY TRANSDUCTION SYSTEM"/>
    <property type="match status" value="1"/>
</dbReference>
<reference evidence="3 4" key="1">
    <citation type="submission" date="2019-04" db="EMBL/GenBank/DDBJ databases">
        <title>Microbes associate with the intestines of laboratory mice.</title>
        <authorList>
            <person name="Navarre W."/>
            <person name="Wong E."/>
            <person name="Huang K."/>
            <person name="Tropini C."/>
            <person name="Ng K."/>
            <person name="Yu B."/>
        </authorList>
    </citation>
    <scope>NUCLEOTIDE SEQUENCE [LARGE SCALE GENOMIC DNA]</scope>
    <source>
        <strain evidence="3 4">NM07_P-09</strain>
    </source>
</reference>
<dbReference type="InterPro" id="IPR035965">
    <property type="entry name" value="PAS-like_dom_sf"/>
</dbReference>
<dbReference type="GO" id="GO:0005886">
    <property type="term" value="C:plasma membrane"/>
    <property type="evidence" value="ECO:0007669"/>
    <property type="project" value="TreeGrafter"/>
</dbReference>
<dbReference type="InterPro" id="IPR000014">
    <property type="entry name" value="PAS"/>
</dbReference>
<dbReference type="InterPro" id="IPR029787">
    <property type="entry name" value="Nucleotide_cyclase"/>
</dbReference>
<dbReference type="Gene3D" id="3.30.450.20">
    <property type="entry name" value="PAS domain"/>
    <property type="match status" value="1"/>
</dbReference>
<comment type="caution">
    <text evidence="3">The sequence shown here is derived from an EMBL/GenBank/DDBJ whole genome shotgun (WGS) entry which is preliminary data.</text>
</comment>
<evidence type="ECO:0000313" key="3">
    <source>
        <dbReference type="EMBL" id="TGY62532.1"/>
    </source>
</evidence>
<dbReference type="CDD" id="cd00130">
    <property type="entry name" value="PAS"/>
    <property type="match status" value="1"/>
</dbReference>
<proteinExistence type="predicted"/>
<dbReference type="Proteomes" id="UP000310263">
    <property type="component" value="Unassembled WGS sequence"/>
</dbReference>
<dbReference type="InterPro" id="IPR043128">
    <property type="entry name" value="Rev_trsase/Diguanyl_cyclase"/>
</dbReference>
<dbReference type="PROSITE" id="PS50887">
    <property type="entry name" value="GGDEF"/>
    <property type="match status" value="1"/>
</dbReference>
<dbReference type="InterPro" id="IPR000160">
    <property type="entry name" value="GGDEF_dom"/>
</dbReference>
<dbReference type="NCBIfam" id="TIGR00229">
    <property type="entry name" value="sensory_box"/>
    <property type="match status" value="1"/>
</dbReference>
<dbReference type="Gene3D" id="3.30.70.270">
    <property type="match status" value="1"/>
</dbReference>
<dbReference type="EMBL" id="SRYE01000002">
    <property type="protein sequence ID" value="TGY62532.1"/>
    <property type="molecule type" value="Genomic_DNA"/>
</dbReference>
<gene>
    <name evidence="3" type="ORF">E5334_03700</name>
</gene>
<dbReference type="SUPFAM" id="SSF55785">
    <property type="entry name" value="PYP-like sensor domain (PAS domain)"/>
    <property type="match status" value="1"/>
</dbReference>
<keyword evidence="4" id="KW-1185">Reference proteome</keyword>
<dbReference type="Pfam" id="PF00990">
    <property type="entry name" value="GGDEF"/>
    <property type="match status" value="1"/>
</dbReference>
<sequence>MTIFHAPAIGSNGDIACPVVGAEVSQEFLDRIPGGIFRYCADDEGRLDFVNRGLLEMFGCQTYEEFMAFTHGSFWGMVHPGDQERVRAACDPAVVQKDRVRYRIVRKDGRVRWVDDHGQHVVDSGGNSWFYVTLLDVTEMVELQDQLNQAAEQLEAIAMLDTFQQRAEEDELTRVLNRSGVKRHINELLAEANGRPCTFFIMDIDDFKYINDTFGHPEGDEVLRSLARHLRNTVRRDDVVGRMGGDEFVVFCMGLGEGPARESLASRLRQWSQDMQERECPYEAPTLSMGVASSPDSSLALHELYSQADAALYRAKDSGKNQVCFSAEKDELTN</sequence>
<dbReference type="Pfam" id="PF08447">
    <property type="entry name" value="PAS_3"/>
    <property type="match status" value="1"/>
</dbReference>
<dbReference type="CDD" id="cd01949">
    <property type="entry name" value="GGDEF"/>
    <property type="match status" value="1"/>
</dbReference>
<dbReference type="OrthoDB" id="8526884at2"/>
<dbReference type="SMART" id="SM00267">
    <property type="entry name" value="GGDEF"/>
    <property type="match status" value="1"/>
</dbReference>
<feature type="domain" description="PAC" evidence="1">
    <location>
        <begin position="98"/>
        <end position="149"/>
    </location>
</feature>
<dbReference type="InterPro" id="IPR013655">
    <property type="entry name" value="PAS_fold_3"/>
</dbReference>
<dbReference type="FunFam" id="3.30.70.270:FF:000001">
    <property type="entry name" value="Diguanylate cyclase domain protein"/>
    <property type="match status" value="1"/>
</dbReference>
<dbReference type="InterPro" id="IPR000700">
    <property type="entry name" value="PAS-assoc_C"/>
</dbReference>
<accession>A0A4S2F2D4</accession>
<dbReference type="GO" id="GO:1902201">
    <property type="term" value="P:negative regulation of bacterial-type flagellum-dependent cell motility"/>
    <property type="evidence" value="ECO:0007669"/>
    <property type="project" value="TreeGrafter"/>
</dbReference>
<dbReference type="InterPro" id="IPR050469">
    <property type="entry name" value="Diguanylate_Cyclase"/>
</dbReference>
<evidence type="ECO:0000313" key="4">
    <source>
        <dbReference type="Proteomes" id="UP000310263"/>
    </source>
</evidence>
<dbReference type="GO" id="GO:0052621">
    <property type="term" value="F:diguanylate cyclase activity"/>
    <property type="evidence" value="ECO:0007669"/>
    <property type="project" value="TreeGrafter"/>
</dbReference>
<dbReference type="RefSeq" id="WP_136012261.1">
    <property type="nucleotide sequence ID" value="NZ_SRYE01000002.1"/>
</dbReference>
<dbReference type="AlphaFoldDB" id="A0A4S2F2D4"/>
<dbReference type="GO" id="GO:0043709">
    <property type="term" value="P:cell adhesion involved in single-species biofilm formation"/>
    <property type="evidence" value="ECO:0007669"/>
    <property type="project" value="TreeGrafter"/>
</dbReference>